<protein>
    <recommendedName>
        <fullName evidence="1">DUF397 domain-containing protein</fullName>
    </recommendedName>
</protein>
<name>A0A841CFU9_9PSEU</name>
<evidence type="ECO:0000313" key="2">
    <source>
        <dbReference type="EMBL" id="MBB5955058.1"/>
    </source>
</evidence>
<dbReference type="EMBL" id="JACHJN010000002">
    <property type="protein sequence ID" value="MBB5955058.1"/>
    <property type="molecule type" value="Genomic_DNA"/>
</dbReference>
<evidence type="ECO:0000313" key="3">
    <source>
        <dbReference type="Proteomes" id="UP000547510"/>
    </source>
</evidence>
<keyword evidence="3" id="KW-1185">Reference proteome</keyword>
<gene>
    <name evidence="2" type="ORF">FHS29_001628</name>
</gene>
<proteinExistence type="predicted"/>
<dbReference type="Pfam" id="PF04149">
    <property type="entry name" value="DUF397"/>
    <property type="match status" value="1"/>
</dbReference>
<dbReference type="Proteomes" id="UP000547510">
    <property type="component" value="Unassembled WGS sequence"/>
</dbReference>
<feature type="domain" description="DUF397" evidence="1">
    <location>
        <begin position="9"/>
        <end position="56"/>
    </location>
</feature>
<accession>A0A841CFU9</accession>
<dbReference type="AlphaFoldDB" id="A0A841CFU9"/>
<evidence type="ECO:0000259" key="1">
    <source>
        <dbReference type="Pfam" id="PF04149"/>
    </source>
</evidence>
<dbReference type="InterPro" id="IPR007278">
    <property type="entry name" value="DUF397"/>
</dbReference>
<organism evidence="2 3">
    <name type="scientific">Saccharothrix tamanrassetensis</name>
    <dbReference type="NCBI Taxonomy" id="1051531"/>
    <lineage>
        <taxon>Bacteria</taxon>
        <taxon>Bacillati</taxon>
        <taxon>Actinomycetota</taxon>
        <taxon>Actinomycetes</taxon>
        <taxon>Pseudonocardiales</taxon>
        <taxon>Pseudonocardiaceae</taxon>
        <taxon>Saccharothrix</taxon>
    </lineage>
</organism>
<sequence length="57" mass="6518">MRREVQPMTWRKSSYSTSQANCVEVRHLGTTIAIRDSKNPNGPVLVLPKVNWHGLTR</sequence>
<comment type="caution">
    <text evidence="2">The sequence shown here is derived from an EMBL/GenBank/DDBJ whole genome shotgun (WGS) entry which is preliminary data.</text>
</comment>
<dbReference type="RefSeq" id="WP_246440007.1">
    <property type="nucleotide sequence ID" value="NZ_JACHJN010000002.1"/>
</dbReference>
<reference evidence="2 3" key="1">
    <citation type="submission" date="2020-08" db="EMBL/GenBank/DDBJ databases">
        <title>Genomic Encyclopedia of Type Strains, Phase III (KMG-III): the genomes of soil and plant-associated and newly described type strains.</title>
        <authorList>
            <person name="Whitman W."/>
        </authorList>
    </citation>
    <scope>NUCLEOTIDE SEQUENCE [LARGE SCALE GENOMIC DNA]</scope>
    <source>
        <strain evidence="2 3">CECT 8640</strain>
    </source>
</reference>